<dbReference type="CDD" id="cd18787">
    <property type="entry name" value="SF2_C_DEAD"/>
    <property type="match status" value="1"/>
</dbReference>
<evidence type="ECO:0000256" key="5">
    <source>
        <dbReference type="ARBA" id="ARBA00022840"/>
    </source>
</evidence>
<evidence type="ECO:0000313" key="13">
    <source>
        <dbReference type="Proteomes" id="UP001642540"/>
    </source>
</evidence>
<evidence type="ECO:0000259" key="10">
    <source>
        <dbReference type="PROSITE" id="PS51194"/>
    </source>
</evidence>
<dbReference type="Pfam" id="PF00270">
    <property type="entry name" value="DEAD"/>
    <property type="match status" value="1"/>
</dbReference>
<evidence type="ECO:0000256" key="6">
    <source>
        <dbReference type="PROSITE-ProRule" id="PRU00552"/>
    </source>
</evidence>
<dbReference type="InterPro" id="IPR014014">
    <property type="entry name" value="RNA_helicase_DEAD_Q_motif"/>
</dbReference>
<evidence type="ECO:0000256" key="2">
    <source>
        <dbReference type="ARBA" id="ARBA00022741"/>
    </source>
</evidence>
<dbReference type="Pfam" id="PF00271">
    <property type="entry name" value="Helicase_C"/>
    <property type="match status" value="1"/>
</dbReference>
<evidence type="ECO:0000256" key="1">
    <source>
        <dbReference type="ARBA" id="ARBA00012552"/>
    </source>
</evidence>
<dbReference type="SMART" id="SM00490">
    <property type="entry name" value="HELICc"/>
    <property type="match status" value="1"/>
</dbReference>
<dbReference type="InterPro" id="IPR027417">
    <property type="entry name" value="P-loop_NTPase"/>
</dbReference>
<dbReference type="PROSITE" id="PS51192">
    <property type="entry name" value="HELICASE_ATP_BIND_1"/>
    <property type="match status" value="1"/>
</dbReference>
<feature type="domain" description="DEAD-box RNA helicase Q" evidence="11">
    <location>
        <begin position="52"/>
        <end position="80"/>
    </location>
</feature>
<dbReference type="InterPro" id="IPR000629">
    <property type="entry name" value="RNA-helicase_DEAD-box_CS"/>
</dbReference>
<evidence type="ECO:0000259" key="11">
    <source>
        <dbReference type="PROSITE" id="PS51195"/>
    </source>
</evidence>
<protein>
    <recommendedName>
        <fullName evidence="1">RNA helicase</fullName>
        <ecNumber evidence="1">3.6.4.13</ecNumber>
    </recommendedName>
</protein>
<feature type="short sequence motif" description="Q motif" evidence="6">
    <location>
        <begin position="52"/>
        <end position="80"/>
    </location>
</feature>
<dbReference type="PANTHER" id="PTHR47958">
    <property type="entry name" value="ATP-DEPENDENT RNA HELICASE DBP3"/>
    <property type="match status" value="1"/>
</dbReference>
<evidence type="ECO:0000256" key="4">
    <source>
        <dbReference type="ARBA" id="ARBA00022806"/>
    </source>
</evidence>
<comment type="similarity">
    <text evidence="7">Belongs to the DEAD box helicase family.</text>
</comment>
<dbReference type="PROSITE" id="PS00039">
    <property type="entry name" value="DEAD_ATP_HELICASE"/>
    <property type="match status" value="1"/>
</dbReference>
<sequence>MSSTRFKPGTGGGGGVYKPKLTFEGEELDYNTDRDIHYCIRGVNKQNGITTFSDPQLGFDHKLLDNVAKAGLRKPTPIQRHGMPQLMAGLDVMCCSHTGSGKTASYLLPIITKILRESTIAANTGHTSSSSSGSASSSSSSTSSSAPERKPKTFPAALILCPTHELALQISNDANMFGKGLPVESFAVFGGQSMGIELSRLKRGTVNILVATPGRLLHLLTEFDVLSLGKVKYFVVDEADEMFDRGFFPQIGDIVNQFLTPKDERTNALFSATFPNQIQHFAKKQLRSGYIFVVIGILGGASPDVCQEIVCASRAEKQMKIHKIVENLENEDKKLLVFCNSIEKVNEVADFLVRGEFKAARIHSDLTQSERTQSLKDFEAGRATILVATSVAARGLNIRGVDLILNYELPTNITEYIQRIGRTGRVGVAGETISFFDEDTDAELANDLVGALSSGNQNVPEFLSDVCEAAGEEKEYETEEDLYFKMKKLKIKRCADYFEEEDAW</sequence>
<proteinExistence type="inferred from homology"/>
<keyword evidence="5 7" id="KW-0067">ATP-binding</keyword>
<evidence type="ECO:0000313" key="12">
    <source>
        <dbReference type="EMBL" id="CAL8136740.1"/>
    </source>
</evidence>
<keyword evidence="2 7" id="KW-0547">Nucleotide-binding</keyword>
<feature type="region of interest" description="Disordered" evidence="8">
    <location>
        <begin position="123"/>
        <end position="150"/>
    </location>
</feature>
<dbReference type="SMART" id="SM00487">
    <property type="entry name" value="DEXDc"/>
    <property type="match status" value="1"/>
</dbReference>
<accession>A0ABP1RVX5</accession>
<keyword evidence="4 7" id="KW-0347">Helicase</keyword>
<dbReference type="InterPro" id="IPR011545">
    <property type="entry name" value="DEAD/DEAH_box_helicase_dom"/>
</dbReference>
<feature type="domain" description="Helicase C-terminal" evidence="10">
    <location>
        <begin position="320"/>
        <end position="467"/>
    </location>
</feature>
<dbReference type="SUPFAM" id="SSF52540">
    <property type="entry name" value="P-loop containing nucleoside triphosphate hydrolases"/>
    <property type="match status" value="1"/>
</dbReference>
<dbReference type="EC" id="3.6.4.13" evidence="1"/>
<keyword evidence="13" id="KW-1185">Reference proteome</keyword>
<organism evidence="12 13">
    <name type="scientific">Orchesella dallaii</name>
    <dbReference type="NCBI Taxonomy" id="48710"/>
    <lineage>
        <taxon>Eukaryota</taxon>
        <taxon>Metazoa</taxon>
        <taxon>Ecdysozoa</taxon>
        <taxon>Arthropoda</taxon>
        <taxon>Hexapoda</taxon>
        <taxon>Collembola</taxon>
        <taxon>Entomobryomorpha</taxon>
        <taxon>Entomobryoidea</taxon>
        <taxon>Orchesellidae</taxon>
        <taxon>Orchesellinae</taxon>
        <taxon>Orchesella</taxon>
    </lineage>
</organism>
<dbReference type="Gene3D" id="3.40.50.300">
    <property type="entry name" value="P-loop containing nucleotide triphosphate hydrolases"/>
    <property type="match status" value="2"/>
</dbReference>
<comment type="caution">
    <text evidence="12">The sequence shown here is derived from an EMBL/GenBank/DDBJ whole genome shotgun (WGS) entry which is preliminary data.</text>
</comment>
<dbReference type="PROSITE" id="PS51195">
    <property type="entry name" value="Q_MOTIF"/>
    <property type="match status" value="1"/>
</dbReference>
<evidence type="ECO:0000256" key="3">
    <source>
        <dbReference type="ARBA" id="ARBA00022801"/>
    </source>
</evidence>
<evidence type="ECO:0000259" key="9">
    <source>
        <dbReference type="PROSITE" id="PS51192"/>
    </source>
</evidence>
<gene>
    <name evidence="12" type="ORF">ODALV1_LOCUS26592</name>
</gene>
<reference evidence="12 13" key="1">
    <citation type="submission" date="2024-08" db="EMBL/GenBank/DDBJ databases">
        <authorList>
            <person name="Cucini C."/>
            <person name="Frati F."/>
        </authorList>
    </citation>
    <scope>NUCLEOTIDE SEQUENCE [LARGE SCALE GENOMIC DNA]</scope>
</reference>
<name>A0ABP1RVX5_9HEXA</name>
<dbReference type="Proteomes" id="UP001642540">
    <property type="component" value="Unassembled WGS sequence"/>
</dbReference>
<dbReference type="InterPro" id="IPR014001">
    <property type="entry name" value="Helicase_ATP-bd"/>
</dbReference>
<dbReference type="EMBL" id="CAXLJM020000111">
    <property type="protein sequence ID" value="CAL8136740.1"/>
    <property type="molecule type" value="Genomic_DNA"/>
</dbReference>
<feature type="compositionally biased region" description="Low complexity" evidence="8">
    <location>
        <begin position="127"/>
        <end position="146"/>
    </location>
</feature>
<dbReference type="InterPro" id="IPR001650">
    <property type="entry name" value="Helicase_C-like"/>
</dbReference>
<evidence type="ECO:0000256" key="7">
    <source>
        <dbReference type="RuleBase" id="RU000492"/>
    </source>
</evidence>
<dbReference type="PROSITE" id="PS51194">
    <property type="entry name" value="HELICASE_CTER"/>
    <property type="match status" value="1"/>
</dbReference>
<feature type="domain" description="Helicase ATP-binding" evidence="9">
    <location>
        <begin position="83"/>
        <end position="292"/>
    </location>
</feature>
<keyword evidence="3 7" id="KW-0378">Hydrolase</keyword>
<evidence type="ECO:0000256" key="8">
    <source>
        <dbReference type="SAM" id="MobiDB-lite"/>
    </source>
</evidence>